<evidence type="ECO:0000256" key="1">
    <source>
        <dbReference type="ARBA" id="ARBA00022734"/>
    </source>
</evidence>
<keyword evidence="1" id="KW-0430">Lectin</keyword>
<gene>
    <name evidence="5" type="ORF">CAUJ_LOCUS5958</name>
</gene>
<dbReference type="AlphaFoldDB" id="A0A8S1H2Q5"/>
<evidence type="ECO:0000259" key="4">
    <source>
        <dbReference type="Pfam" id="PF00337"/>
    </source>
</evidence>
<dbReference type="SUPFAM" id="SSF49899">
    <property type="entry name" value="Concanavalin A-like lectins/glucanases"/>
    <property type="match status" value="1"/>
</dbReference>
<keyword evidence="6" id="KW-1185">Reference proteome</keyword>
<dbReference type="Gene3D" id="2.60.120.200">
    <property type="match status" value="1"/>
</dbReference>
<comment type="caution">
    <text evidence="5">The sequence shown here is derived from an EMBL/GenBank/DDBJ whole genome shotgun (WGS) entry which is preliminary data.</text>
</comment>
<proteinExistence type="predicted"/>
<feature type="region of interest" description="Disordered" evidence="2">
    <location>
        <begin position="19"/>
        <end position="45"/>
    </location>
</feature>
<protein>
    <recommendedName>
        <fullName evidence="4">Galectin domain-containing protein</fullName>
    </recommendedName>
</protein>
<dbReference type="Proteomes" id="UP000835052">
    <property type="component" value="Unassembled WGS sequence"/>
</dbReference>
<dbReference type="GO" id="GO:0030246">
    <property type="term" value="F:carbohydrate binding"/>
    <property type="evidence" value="ECO:0007669"/>
    <property type="project" value="UniProtKB-KW"/>
</dbReference>
<organism evidence="5 6">
    <name type="scientific">Caenorhabditis auriculariae</name>
    <dbReference type="NCBI Taxonomy" id="2777116"/>
    <lineage>
        <taxon>Eukaryota</taxon>
        <taxon>Metazoa</taxon>
        <taxon>Ecdysozoa</taxon>
        <taxon>Nematoda</taxon>
        <taxon>Chromadorea</taxon>
        <taxon>Rhabditida</taxon>
        <taxon>Rhabditina</taxon>
        <taxon>Rhabditomorpha</taxon>
        <taxon>Rhabditoidea</taxon>
        <taxon>Rhabditidae</taxon>
        <taxon>Peloderinae</taxon>
        <taxon>Caenorhabditis</taxon>
    </lineage>
</organism>
<feature type="domain" description="Galectin" evidence="4">
    <location>
        <begin position="64"/>
        <end position="181"/>
    </location>
</feature>
<dbReference type="InterPro" id="IPR013320">
    <property type="entry name" value="ConA-like_dom_sf"/>
</dbReference>
<keyword evidence="3" id="KW-0732">Signal</keyword>
<evidence type="ECO:0000313" key="6">
    <source>
        <dbReference type="Proteomes" id="UP000835052"/>
    </source>
</evidence>
<evidence type="ECO:0000313" key="5">
    <source>
        <dbReference type="EMBL" id="CAD6190039.1"/>
    </source>
</evidence>
<evidence type="ECO:0000256" key="3">
    <source>
        <dbReference type="SAM" id="SignalP"/>
    </source>
</evidence>
<evidence type="ECO:0000256" key="2">
    <source>
        <dbReference type="SAM" id="MobiDB-lite"/>
    </source>
</evidence>
<sequence>MGFPTFALLLALVPLAASHGDHGDYSRPSRRPSRPSSGSSSRDFSCKNLPEEVQGYHADHQARYVELERPLREGDTVIIRGKLGPGRNPQKRFYLDFARGPVRTYRTQPRTFPSTFHLSAQYDTGSLYFGRFNGKDFIDFWTLSNPFTEARFTIRVEIKEDGYAVYKDDIYLATYKSRAYTSVQVIYLENLTVDERVRCKDPECAHLSGDKLTVVIGDGKITQTRGTCPYERKF</sequence>
<dbReference type="Pfam" id="PF00337">
    <property type="entry name" value="Gal-bind_lectin"/>
    <property type="match status" value="1"/>
</dbReference>
<dbReference type="InterPro" id="IPR001079">
    <property type="entry name" value="Galectin_CRD"/>
</dbReference>
<dbReference type="EMBL" id="CAJGYM010000013">
    <property type="protein sequence ID" value="CAD6190039.1"/>
    <property type="molecule type" value="Genomic_DNA"/>
</dbReference>
<feature type="chain" id="PRO_5035860462" description="Galectin domain-containing protein" evidence="3">
    <location>
        <begin position="19"/>
        <end position="234"/>
    </location>
</feature>
<feature type="signal peptide" evidence="3">
    <location>
        <begin position="1"/>
        <end position="18"/>
    </location>
</feature>
<reference evidence="5" key="1">
    <citation type="submission" date="2020-10" db="EMBL/GenBank/DDBJ databases">
        <authorList>
            <person name="Kikuchi T."/>
        </authorList>
    </citation>
    <scope>NUCLEOTIDE SEQUENCE</scope>
    <source>
        <strain evidence="5">NKZ352</strain>
    </source>
</reference>
<accession>A0A8S1H2Q5</accession>
<name>A0A8S1H2Q5_9PELO</name>